<dbReference type="Pfam" id="PF00990">
    <property type="entry name" value="GGDEF"/>
    <property type="match status" value="1"/>
</dbReference>
<dbReference type="NCBIfam" id="TIGR00229">
    <property type="entry name" value="sensory_box"/>
    <property type="match status" value="1"/>
</dbReference>
<organism evidence="5 6">
    <name type="scientific">Methylomonas subterranea</name>
    <dbReference type="NCBI Taxonomy" id="2952225"/>
    <lineage>
        <taxon>Bacteria</taxon>
        <taxon>Pseudomonadati</taxon>
        <taxon>Pseudomonadota</taxon>
        <taxon>Gammaproteobacteria</taxon>
        <taxon>Methylococcales</taxon>
        <taxon>Methylococcaceae</taxon>
        <taxon>Methylomonas</taxon>
    </lineage>
</organism>
<dbReference type="SUPFAM" id="SSF158472">
    <property type="entry name" value="HAMP domain-like"/>
    <property type="match status" value="1"/>
</dbReference>
<dbReference type="InterPro" id="IPR043128">
    <property type="entry name" value="Rev_trsase/Diguanyl_cyclase"/>
</dbReference>
<dbReference type="Proteomes" id="UP001524499">
    <property type="component" value="Unassembled WGS sequence"/>
</dbReference>
<dbReference type="SMART" id="SM00267">
    <property type="entry name" value="GGDEF"/>
    <property type="match status" value="1"/>
</dbReference>
<feature type="transmembrane region" description="Helical" evidence="1">
    <location>
        <begin position="146"/>
        <end position="168"/>
    </location>
</feature>
<dbReference type="SUPFAM" id="SSF55785">
    <property type="entry name" value="PYP-like sensor domain (PAS domain)"/>
    <property type="match status" value="1"/>
</dbReference>
<name>A0ABT1TEH8_9GAMM</name>
<dbReference type="GO" id="GO:0052621">
    <property type="term" value="F:diguanylate cyclase activity"/>
    <property type="evidence" value="ECO:0007669"/>
    <property type="project" value="UniProtKB-EC"/>
</dbReference>
<evidence type="ECO:0000256" key="1">
    <source>
        <dbReference type="SAM" id="Phobius"/>
    </source>
</evidence>
<dbReference type="InterPro" id="IPR000160">
    <property type="entry name" value="GGDEF_dom"/>
</dbReference>
<dbReference type="CDD" id="cd01949">
    <property type="entry name" value="GGDEF"/>
    <property type="match status" value="1"/>
</dbReference>
<dbReference type="SUPFAM" id="SSF55073">
    <property type="entry name" value="Nucleotide cyclase"/>
    <property type="match status" value="1"/>
</dbReference>
<keyword evidence="1" id="KW-1133">Transmembrane helix</keyword>
<dbReference type="PROSITE" id="PS50887">
    <property type="entry name" value="GGDEF"/>
    <property type="match status" value="1"/>
</dbReference>
<proteinExistence type="predicted"/>
<dbReference type="Pfam" id="PF13188">
    <property type="entry name" value="PAS_8"/>
    <property type="match status" value="1"/>
</dbReference>
<evidence type="ECO:0000259" key="2">
    <source>
        <dbReference type="PROSITE" id="PS50112"/>
    </source>
</evidence>
<keyword evidence="5" id="KW-0808">Transferase</keyword>
<dbReference type="PANTHER" id="PTHR44757">
    <property type="entry name" value="DIGUANYLATE CYCLASE DGCP"/>
    <property type="match status" value="1"/>
</dbReference>
<dbReference type="EMBL" id="JANIBJ010000007">
    <property type="protein sequence ID" value="MCQ8103487.1"/>
    <property type="molecule type" value="Genomic_DNA"/>
</dbReference>
<evidence type="ECO:0000313" key="6">
    <source>
        <dbReference type="Proteomes" id="UP001524499"/>
    </source>
</evidence>
<dbReference type="InterPro" id="IPR000014">
    <property type="entry name" value="PAS"/>
</dbReference>
<sequence>MNAGKKKRYLYHKLAKAVFGVALLFSACTSLLLFITEFKRSSEKTVLMINQLLDTVENTAAVAAYSNNRSIGEDVLAGLLRNDIIHEAKLEGSAGLALTQARGTNVPRQAEISRTLYSPFGDGEVIGRLSATPEAQYNLLEARHSALFSALNSSALIGLTALIVLLMVRSLLSRPLMKVSDTLHAIKAGEQERLEPLPGNHDELSQLVEDINGLLETLQEKFKSEHALRKEIETIEQQLRTIFETTSAGIFVLDEAGRLKTANPTLSKVIALEQSSTEALLGRDFADLAFADPDRLRELIRLAEERKQTVARDLRLKNLDNWVHCLLSLQSSALTEKNFEGVVYDITERVAAETSVRHEADHDSLTGLLRRQAADRKLISLMRGQRNRDDTLVLCLLDLDRFKEINDTHGHDAGDRVLIEAAERFQNCVRASDIVARLGGDEFLIALVNCASLEHIRQIARDIVTAIGRPIQLKPQLSVEVGVSIGICLEQDGEQSLETMYKAADQAMYEVKRQGRNGFAILREDGTIAVETIAANGQ</sequence>
<dbReference type="InterPro" id="IPR029787">
    <property type="entry name" value="Nucleotide_cyclase"/>
</dbReference>
<evidence type="ECO:0000259" key="4">
    <source>
        <dbReference type="PROSITE" id="PS50887"/>
    </source>
</evidence>
<evidence type="ECO:0000313" key="5">
    <source>
        <dbReference type="EMBL" id="MCQ8103487.1"/>
    </source>
</evidence>
<keyword evidence="6" id="KW-1185">Reference proteome</keyword>
<dbReference type="PROSITE" id="PS50885">
    <property type="entry name" value="HAMP"/>
    <property type="match status" value="1"/>
</dbReference>
<dbReference type="EC" id="2.7.7.65" evidence="5"/>
<accession>A0ABT1TEH8</accession>
<comment type="caution">
    <text evidence="5">The sequence shown here is derived from an EMBL/GenBank/DDBJ whole genome shotgun (WGS) entry which is preliminary data.</text>
</comment>
<protein>
    <submittedName>
        <fullName evidence="5">Diguanylate cyclase</fullName>
        <ecNumber evidence="5">2.7.7.65</ecNumber>
    </submittedName>
</protein>
<feature type="domain" description="HAMP" evidence="3">
    <location>
        <begin position="170"/>
        <end position="223"/>
    </location>
</feature>
<dbReference type="PANTHER" id="PTHR44757:SF2">
    <property type="entry name" value="BIOFILM ARCHITECTURE MAINTENANCE PROTEIN MBAA"/>
    <property type="match status" value="1"/>
</dbReference>
<dbReference type="PROSITE" id="PS50112">
    <property type="entry name" value="PAS"/>
    <property type="match status" value="1"/>
</dbReference>
<dbReference type="InterPro" id="IPR003660">
    <property type="entry name" value="HAMP_dom"/>
</dbReference>
<keyword evidence="1" id="KW-0472">Membrane</keyword>
<feature type="domain" description="PAS" evidence="2">
    <location>
        <begin position="235"/>
        <end position="276"/>
    </location>
</feature>
<dbReference type="RefSeq" id="WP_256601192.1">
    <property type="nucleotide sequence ID" value="NZ_JANIBJ010000007.1"/>
</dbReference>
<keyword evidence="1" id="KW-0812">Transmembrane</keyword>
<feature type="transmembrane region" description="Helical" evidence="1">
    <location>
        <begin position="14"/>
        <end position="35"/>
    </location>
</feature>
<evidence type="ECO:0000259" key="3">
    <source>
        <dbReference type="PROSITE" id="PS50885"/>
    </source>
</evidence>
<keyword evidence="5" id="KW-0548">Nucleotidyltransferase</keyword>
<dbReference type="Gene3D" id="3.30.70.270">
    <property type="match status" value="1"/>
</dbReference>
<dbReference type="Gene3D" id="3.30.450.20">
    <property type="entry name" value="PAS domain"/>
    <property type="match status" value="1"/>
</dbReference>
<feature type="domain" description="GGDEF" evidence="4">
    <location>
        <begin position="390"/>
        <end position="524"/>
    </location>
</feature>
<dbReference type="SMART" id="SM00091">
    <property type="entry name" value="PAS"/>
    <property type="match status" value="1"/>
</dbReference>
<dbReference type="PROSITE" id="PS51257">
    <property type="entry name" value="PROKAR_LIPOPROTEIN"/>
    <property type="match status" value="1"/>
</dbReference>
<gene>
    <name evidence="5" type="ORF">NP590_05155</name>
</gene>
<reference evidence="5 6" key="1">
    <citation type="submission" date="2022-07" db="EMBL/GenBank/DDBJ databases">
        <title>Methylomonas rivi sp. nov., Methylomonas rosea sp. nov., Methylomonas aureus sp. nov. and Methylomonas subterranea sp. nov., four novel methanotrophs isolated from a freshwater creek and the deep terrestrial subsurface.</title>
        <authorList>
            <person name="Abin C."/>
            <person name="Sankaranarayanan K."/>
            <person name="Garner C."/>
            <person name="Sindelar R."/>
            <person name="Kotary K."/>
            <person name="Garner R."/>
            <person name="Barclay S."/>
            <person name="Lawson P."/>
            <person name="Krumholz L."/>
        </authorList>
    </citation>
    <scope>NUCLEOTIDE SEQUENCE [LARGE SCALE GENOMIC DNA]</scope>
    <source>
        <strain evidence="5 6">SURF-2</strain>
    </source>
</reference>
<dbReference type="InterPro" id="IPR035965">
    <property type="entry name" value="PAS-like_dom_sf"/>
</dbReference>
<dbReference type="Gene3D" id="6.10.340.10">
    <property type="match status" value="1"/>
</dbReference>
<dbReference type="CDD" id="cd00130">
    <property type="entry name" value="PAS"/>
    <property type="match status" value="1"/>
</dbReference>
<dbReference type="NCBIfam" id="TIGR00254">
    <property type="entry name" value="GGDEF"/>
    <property type="match status" value="1"/>
</dbReference>
<dbReference type="InterPro" id="IPR052155">
    <property type="entry name" value="Biofilm_reg_signaling"/>
</dbReference>